<evidence type="ECO:0008006" key="3">
    <source>
        <dbReference type="Google" id="ProtNLM"/>
    </source>
</evidence>
<dbReference type="AlphaFoldDB" id="A0A9D0ZAE3"/>
<proteinExistence type="predicted"/>
<evidence type="ECO:0000313" key="1">
    <source>
        <dbReference type="EMBL" id="HIQ71919.1"/>
    </source>
</evidence>
<evidence type="ECO:0000313" key="2">
    <source>
        <dbReference type="Proteomes" id="UP000886887"/>
    </source>
</evidence>
<organism evidence="1 2">
    <name type="scientific">Candidatus Onthenecus intestinigallinarum</name>
    <dbReference type="NCBI Taxonomy" id="2840875"/>
    <lineage>
        <taxon>Bacteria</taxon>
        <taxon>Bacillati</taxon>
        <taxon>Bacillota</taxon>
        <taxon>Clostridia</taxon>
        <taxon>Eubacteriales</taxon>
        <taxon>Candidatus Onthenecus</taxon>
    </lineage>
</organism>
<dbReference type="EMBL" id="DVFJ01000022">
    <property type="protein sequence ID" value="HIQ71919.1"/>
    <property type="molecule type" value="Genomic_DNA"/>
</dbReference>
<protein>
    <recommendedName>
        <fullName evidence="3">Histidine kinase</fullName>
    </recommendedName>
</protein>
<reference evidence="1" key="1">
    <citation type="submission" date="2020-10" db="EMBL/GenBank/DDBJ databases">
        <authorList>
            <person name="Gilroy R."/>
        </authorList>
    </citation>
    <scope>NUCLEOTIDE SEQUENCE</scope>
    <source>
        <strain evidence="1">ChiSxjej2B14-6234</strain>
    </source>
</reference>
<dbReference type="PROSITE" id="PS51257">
    <property type="entry name" value="PROKAR_LIPOPROTEIN"/>
    <property type="match status" value="1"/>
</dbReference>
<comment type="caution">
    <text evidence="1">The sequence shown here is derived from an EMBL/GenBank/DDBJ whole genome shotgun (WGS) entry which is preliminary data.</text>
</comment>
<dbReference type="Proteomes" id="UP000886887">
    <property type="component" value="Unassembled WGS sequence"/>
</dbReference>
<dbReference type="SUPFAM" id="SSF55874">
    <property type="entry name" value="ATPase domain of HSP90 chaperone/DNA topoisomerase II/histidine kinase"/>
    <property type="match status" value="1"/>
</dbReference>
<reference evidence="1" key="2">
    <citation type="journal article" date="2021" name="PeerJ">
        <title>Extensive microbial diversity within the chicken gut microbiome revealed by metagenomics and culture.</title>
        <authorList>
            <person name="Gilroy R."/>
            <person name="Ravi A."/>
            <person name="Getino M."/>
            <person name="Pursley I."/>
            <person name="Horton D.L."/>
            <person name="Alikhan N.F."/>
            <person name="Baker D."/>
            <person name="Gharbi K."/>
            <person name="Hall N."/>
            <person name="Watson M."/>
            <person name="Adriaenssens E.M."/>
            <person name="Foster-Nyarko E."/>
            <person name="Jarju S."/>
            <person name="Secka A."/>
            <person name="Antonio M."/>
            <person name="Oren A."/>
            <person name="Chaudhuri R.R."/>
            <person name="La Ragione R."/>
            <person name="Hildebrand F."/>
            <person name="Pallen M.J."/>
        </authorList>
    </citation>
    <scope>NUCLEOTIDE SEQUENCE</scope>
    <source>
        <strain evidence="1">ChiSxjej2B14-6234</strain>
    </source>
</reference>
<sequence length="212" mass="22801">MDRMHVLLLALLALALAGCGVLGALLRRARRRAQLLRDALSEAGEGNLCRLISATGTARERKALRALNEGLVQRNARRQREKRASAPVRPERCDLCALTREALDACRPLLEGSGLVLDARLPEEPVFATADPAALTRALGMLLQAVALHPGARGARVQVLLWRGVPSVRVEDDGAGDMPDLAEVRALLDRQRAALDAQASREGARFTVTLAA</sequence>
<dbReference type="InterPro" id="IPR036890">
    <property type="entry name" value="HATPase_C_sf"/>
</dbReference>
<dbReference type="Gene3D" id="3.30.565.10">
    <property type="entry name" value="Histidine kinase-like ATPase, C-terminal domain"/>
    <property type="match status" value="1"/>
</dbReference>
<accession>A0A9D0ZAE3</accession>
<name>A0A9D0ZAE3_9FIRM</name>
<gene>
    <name evidence="1" type="ORF">IAB73_06920</name>
</gene>